<gene>
    <name evidence="2" type="ORF">JAO71_03025</name>
</gene>
<keyword evidence="1" id="KW-0812">Transmembrane</keyword>
<keyword evidence="1" id="KW-0472">Membrane</keyword>
<accession>A0ABS1WI02</accession>
<feature type="transmembrane region" description="Helical" evidence="1">
    <location>
        <begin position="100"/>
        <end position="119"/>
    </location>
</feature>
<dbReference type="Proteomes" id="UP000605013">
    <property type="component" value="Unassembled WGS sequence"/>
</dbReference>
<evidence type="ECO:0000256" key="1">
    <source>
        <dbReference type="SAM" id="Phobius"/>
    </source>
</evidence>
<sequence>MSYTTLMYLHLATILPAFILGTLSFILKKGTITHKYIGRVYMVLMLTTAIITLFMPSFVGPRLFNHFGWIHCFSFLTIYTVPTAYIAVKNGHIKRHKYKMIGLYVGAMLIAGAFTFMPGRYMHSLVFG</sequence>
<dbReference type="Pfam" id="PF10067">
    <property type="entry name" value="DUF2306"/>
    <property type="match status" value="1"/>
</dbReference>
<feature type="transmembrane region" description="Helical" evidence="1">
    <location>
        <begin position="6"/>
        <end position="27"/>
    </location>
</feature>
<keyword evidence="1" id="KW-1133">Transmembrane helix</keyword>
<comment type="caution">
    <text evidence="2">The sequence shown here is derived from an EMBL/GenBank/DDBJ whole genome shotgun (WGS) entry which is preliminary data.</text>
</comment>
<organism evidence="2 3">
    <name type="scientific">Olleya sediminilitoris</name>
    <dbReference type="NCBI Taxonomy" id="2795739"/>
    <lineage>
        <taxon>Bacteria</taxon>
        <taxon>Pseudomonadati</taxon>
        <taxon>Bacteroidota</taxon>
        <taxon>Flavobacteriia</taxon>
        <taxon>Flavobacteriales</taxon>
        <taxon>Flavobacteriaceae</taxon>
    </lineage>
</organism>
<dbReference type="EMBL" id="JAEMEF010000002">
    <property type="protein sequence ID" value="MBL7558765.1"/>
    <property type="molecule type" value="Genomic_DNA"/>
</dbReference>
<keyword evidence="3" id="KW-1185">Reference proteome</keyword>
<dbReference type="InterPro" id="IPR018750">
    <property type="entry name" value="DUF2306_membrane"/>
</dbReference>
<protein>
    <submittedName>
        <fullName evidence="2">DUF2306 domain-containing protein</fullName>
    </submittedName>
</protein>
<evidence type="ECO:0000313" key="3">
    <source>
        <dbReference type="Proteomes" id="UP000605013"/>
    </source>
</evidence>
<proteinExistence type="predicted"/>
<feature type="transmembrane region" description="Helical" evidence="1">
    <location>
        <begin position="66"/>
        <end position="88"/>
    </location>
</feature>
<evidence type="ECO:0000313" key="2">
    <source>
        <dbReference type="EMBL" id="MBL7558765.1"/>
    </source>
</evidence>
<feature type="transmembrane region" description="Helical" evidence="1">
    <location>
        <begin position="39"/>
        <end position="60"/>
    </location>
</feature>
<dbReference type="RefSeq" id="WP_116822917.1">
    <property type="nucleotide sequence ID" value="NZ_JAEMEF010000002.1"/>
</dbReference>
<name>A0ABS1WI02_9FLAO</name>
<reference evidence="2 3" key="1">
    <citation type="submission" date="2020-12" db="EMBL/GenBank/DDBJ databases">
        <title>Olleya sediminilitoris sp. nov., isolated from a tidal flat.</title>
        <authorList>
            <person name="Park S."/>
            <person name="Yoon J.-H."/>
        </authorList>
    </citation>
    <scope>NUCLEOTIDE SEQUENCE [LARGE SCALE GENOMIC DNA]</scope>
    <source>
        <strain evidence="2 3">YSTF-M6</strain>
    </source>
</reference>